<dbReference type="GO" id="GO:0034257">
    <property type="term" value="F:nicotinamide riboside transmembrane transporter activity"/>
    <property type="evidence" value="ECO:0007669"/>
    <property type="project" value="InterPro"/>
</dbReference>
<protein>
    <recommendedName>
        <fullName evidence="4">Nicotinamide riboside transporter PnuC</fullName>
    </recommendedName>
</protein>
<keyword evidence="9 10" id="KW-0472">Membrane</keyword>
<dbReference type="RefSeq" id="WP_116302182.1">
    <property type="nucleotide sequence ID" value="NZ_NFZV01000008.1"/>
</dbReference>
<feature type="transmembrane region" description="Helical" evidence="10">
    <location>
        <begin position="143"/>
        <end position="160"/>
    </location>
</feature>
<comment type="subcellular location">
    <subcellularLocation>
        <location evidence="2">Cell membrane</location>
        <topology evidence="2">Multi-pass membrane protein</topology>
    </subcellularLocation>
</comment>
<evidence type="ECO:0000256" key="10">
    <source>
        <dbReference type="SAM" id="Phobius"/>
    </source>
</evidence>
<evidence type="ECO:0000256" key="7">
    <source>
        <dbReference type="ARBA" id="ARBA00022692"/>
    </source>
</evidence>
<evidence type="ECO:0000256" key="2">
    <source>
        <dbReference type="ARBA" id="ARBA00004651"/>
    </source>
</evidence>
<dbReference type="OrthoDB" id="9791248at2"/>
<keyword evidence="5" id="KW-0813">Transport</keyword>
<dbReference type="PANTHER" id="PTHR36122">
    <property type="entry name" value="NICOTINAMIDE RIBOSIDE TRANSPORTER PNUC"/>
    <property type="match status" value="1"/>
</dbReference>
<evidence type="ECO:0000256" key="4">
    <source>
        <dbReference type="ARBA" id="ARBA00017522"/>
    </source>
</evidence>
<feature type="transmembrane region" description="Helical" evidence="10">
    <location>
        <begin position="189"/>
        <end position="207"/>
    </location>
</feature>
<sequence>MSSVFSIESVFFTFFGYSVSYLEFVGTVLYLSSVVLIARRHWLTWPVGIVSVLLFMALFYQIQLYSAGLEQLYYLAACLYGWWFWSRTAAGDAEPARVAWGSARGMTRWVLVTLAGSLLLGWGMSHLHVWLPGLFPQAADFPYLDALTTVMSFVAMWLLVRKHIESWLYWIVVDLIGIGLYLIKGVVFLSLLYVVLLCIALWGFWGWTRSAKAAPDDALVAANL</sequence>
<keyword evidence="12" id="KW-1185">Reference proteome</keyword>
<comment type="caution">
    <text evidence="11">The sequence shown here is derived from an EMBL/GenBank/DDBJ whole genome shotgun (WGS) entry which is preliminary data.</text>
</comment>
<evidence type="ECO:0000256" key="6">
    <source>
        <dbReference type="ARBA" id="ARBA00022475"/>
    </source>
</evidence>
<evidence type="ECO:0000313" key="11">
    <source>
        <dbReference type="EMBL" id="RFA31926.1"/>
    </source>
</evidence>
<name>A0A3E0WIY8_9GAMM</name>
<feature type="transmembrane region" description="Helical" evidence="10">
    <location>
        <begin position="43"/>
        <end position="60"/>
    </location>
</feature>
<evidence type="ECO:0000256" key="9">
    <source>
        <dbReference type="ARBA" id="ARBA00023136"/>
    </source>
</evidence>
<proteinExistence type="inferred from homology"/>
<evidence type="ECO:0000256" key="3">
    <source>
        <dbReference type="ARBA" id="ARBA00006669"/>
    </source>
</evidence>
<dbReference type="AlphaFoldDB" id="A0A3E0WIY8"/>
<keyword evidence="6" id="KW-1003">Cell membrane</keyword>
<dbReference type="Pfam" id="PF04973">
    <property type="entry name" value="NMN_transporter"/>
    <property type="match status" value="1"/>
</dbReference>
<feature type="transmembrane region" description="Helical" evidence="10">
    <location>
        <begin position="110"/>
        <end position="131"/>
    </location>
</feature>
<accession>A0A3E0WIY8</accession>
<dbReference type="GO" id="GO:0005886">
    <property type="term" value="C:plasma membrane"/>
    <property type="evidence" value="ECO:0007669"/>
    <property type="project" value="UniProtKB-SubCell"/>
</dbReference>
<evidence type="ECO:0000256" key="1">
    <source>
        <dbReference type="ARBA" id="ARBA00002672"/>
    </source>
</evidence>
<comment type="function">
    <text evidence="1">Required for nicotinamide riboside transport across the inner membrane.</text>
</comment>
<reference evidence="12" key="1">
    <citation type="submission" date="2017-05" db="EMBL/GenBank/DDBJ databases">
        <authorList>
            <person name="Sharma S."/>
            <person name="Sidhu C."/>
            <person name="Pinnaka A.K."/>
        </authorList>
    </citation>
    <scope>NUCLEOTIDE SEQUENCE [LARGE SCALE GENOMIC DNA]</scope>
    <source>
        <strain evidence="12">AK93</strain>
    </source>
</reference>
<keyword evidence="7 10" id="KW-0812">Transmembrane</keyword>
<dbReference type="PANTHER" id="PTHR36122:SF2">
    <property type="entry name" value="NICOTINAMIDE RIBOSIDE TRANSPORTER PNUC"/>
    <property type="match status" value="1"/>
</dbReference>
<evidence type="ECO:0000256" key="8">
    <source>
        <dbReference type="ARBA" id="ARBA00022989"/>
    </source>
</evidence>
<dbReference type="NCBIfam" id="TIGR01528">
    <property type="entry name" value="NMN_trans_PnuC"/>
    <property type="match status" value="1"/>
</dbReference>
<gene>
    <name evidence="11" type="ORF">CAL65_20975</name>
</gene>
<keyword evidence="8 10" id="KW-1133">Transmembrane helix</keyword>
<feature type="transmembrane region" description="Helical" evidence="10">
    <location>
        <begin position="12"/>
        <end position="31"/>
    </location>
</feature>
<evidence type="ECO:0000313" key="12">
    <source>
        <dbReference type="Proteomes" id="UP000256763"/>
    </source>
</evidence>
<feature type="transmembrane region" description="Helical" evidence="10">
    <location>
        <begin position="72"/>
        <end position="90"/>
    </location>
</feature>
<feature type="transmembrane region" description="Helical" evidence="10">
    <location>
        <begin position="167"/>
        <end position="183"/>
    </location>
</feature>
<comment type="similarity">
    <text evidence="3">Belongs to the nicotinamide ribonucleoside (NR) uptake permease (TC 4.B.1) family.</text>
</comment>
<evidence type="ECO:0000256" key="5">
    <source>
        <dbReference type="ARBA" id="ARBA00022448"/>
    </source>
</evidence>
<dbReference type="EMBL" id="NFZW01000037">
    <property type="protein sequence ID" value="RFA31926.1"/>
    <property type="molecule type" value="Genomic_DNA"/>
</dbReference>
<dbReference type="InterPro" id="IPR006419">
    <property type="entry name" value="NMN_transpt_PnuC"/>
</dbReference>
<organism evidence="11 12">
    <name type="scientific">Alkalilimnicola ehrlichii</name>
    <dbReference type="NCBI Taxonomy" id="351052"/>
    <lineage>
        <taxon>Bacteria</taxon>
        <taxon>Pseudomonadati</taxon>
        <taxon>Pseudomonadota</taxon>
        <taxon>Gammaproteobacteria</taxon>
        <taxon>Chromatiales</taxon>
        <taxon>Ectothiorhodospiraceae</taxon>
        <taxon>Alkalilimnicola</taxon>
    </lineage>
</organism>
<dbReference type="Proteomes" id="UP000256763">
    <property type="component" value="Unassembled WGS sequence"/>
</dbReference>